<comment type="caution">
    <text evidence="1">The sequence shown here is derived from an EMBL/GenBank/DDBJ whole genome shotgun (WGS) entry which is preliminary data.</text>
</comment>
<proteinExistence type="predicted"/>
<evidence type="ECO:0000313" key="2">
    <source>
        <dbReference type="Proteomes" id="UP000015530"/>
    </source>
</evidence>
<protein>
    <submittedName>
        <fullName evidence="1">Uncharacterized protein</fullName>
    </submittedName>
</protein>
<name>T0L3N5_COLGC</name>
<dbReference type="AlphaFoldDB" id="T0L3N5"/>
<evidence type="ECO:0000313" key="1">
    <source>
        <dbReference type="EMBL" id="EQB59064.1"/>
    </source>
</evidence>
<sequence length="130" mass="14157">MARASQLTNSIALRQVMFASGPANTIVHLPWSRPSSLPKTGGIKVSLTATHSQISTFPRKGNARALSTNISSSLQLPLNHFNITSIVILPTKPPNNASLTRFTNRVINVDSCLPKLYLQLVFSITSRLHP</sequence>
<organism evidence="1 2">
    <name type="scientific">Colletotrichum gloeosporioides (strain Cg-14)</name>
    <name type="common">Anthracnose fungus</name>
    <name type="synonym">Glomerella cingulata</name>
    <dbReference type="NCBI Taxonomy" id="1237896"/>
    <lineage>
        <taxon>Eukaryota</taxon>
        <taxon>Fungi</taxon>
        <taxon>Dikarya</taxon>
        <taxon>Ascomycota</taxon>
        <taxon>Pezizomycotina</taxon>
        <taxon>Sordariomycetes</taxon>
        <taxon>Hypocreomycetidae</taxon>
        <taxon>Glomerellales</taxon>
        <taxon>Glomerellaceae</taxon>
        <taxon>Colletotrichum</taxon>
        <taxon>Colletotrichum gloeosporioides species complex</taxon>
    </lineage>
</organism>
<dbReference type="HOGENOM" id="CLU_1937995_0_0_1"/>
<dbReference type="EMBL" id="AMYD01000147">
    <property type="protein sequence ID" value="EQB59064.1"/>
    <property type="molecule type" value="Genomic_DNA"/>
</dbReference>
<gene>
    <name evidence="1" type="ORF">CGLO_00600</name>
</gene>
<accession>T0L3N5</accession>
<reference evidence="2" key="1">
    <citation type="journal article" date="2013" name="Mol. Plant Microbe Interact.">
        <title>Global aspects of pacC regulation of pathogenicity genes in Colletotrichum gloeosporioides as revealed by transcriptome analysis.</title>
        <authorList>
            <person name="Alkan N."/>
            <person name="Meng X."/>
            <person name="Friedlander G."/>
            <person name="Reuveni E."/>
            <person name="Sukno S."/>
            <person name="Sherman A."/>
            <person name="Thon M."/>
            <person name="Fluhr R."/>
            <person name="Prusky D."/>
        </authorList>
    </citation>
    <scope>NUCLEOTIDE SEQUENCE [LARGE SCALE GENOMIC DNA]</scope>
    <source>
        <strain evidence="2">Cg-14</strain>
    </source>
</reference>
<dbReference type="Proteomes" id="UP000015530">
    <property type="component" value="Unassembled WGS sequence"/>
</dbReference>